<dbReference type="Proteomes" id="UP000677228">
    <property type="component" value="Unassembled WGS sequence"/>
</dbReference>
<feature type="compositionally biased region" description="Low complexity" evidence="1">
    <location>
        <begin position="23"/>
        <end position="38"/>
    </location>
</feature>
<protein>
    <submittedName>
        <fullName evidence="2">Uncharacterized protein</fullName>
    </submittedName>
</protein>
<evidence type="ECO:0000313" key="4">
    <source>
        <dbReference type="Proteomes" id="UP000677228"/>
    </source>
</evidence>
<dbReference type="EMBL" id="CAJNOK010069229">
    <property type="protein sequence ID" value="CAF1658993.1"/>
    <property type="molecule type" value="Genomic_DNA"/>
</dbReference>
<gene>
    <name evidence="2" type="ORF">OVA965_LOCUS45199</name>
    <name evidence="3" type="ORF">TMI583_LOCUS48472</name>
</gene>
<name>A0A8S2GA61_9BILA</name>
<evidence type="ECO:0000313" key="3">
    <source>
        <dbReference type="EMBL" id="CAF4514456.1"/>
    </source>
</evidence>
<proteinExistence type="predicted"/>
<accession>A0A8S2GA61</accession>
<organism evidence="2 4">
    <name type="scientific">Didymodactylos carnosus</name>
    <dbReference type="NCBI Taxonomy" id="1234261"/>
    <lineage>
        <taxon>Eukaryota</taxon>
        <taxon>Metazoa</taxon>
        <taxon>Spiralia</taxon>
        <taxon>Gnathifera</taxon>
        <taxon>Rotifera</taxon>
        <taxon>Eurotatoria</taxon>
        <taxon>Bdelloidea</taxon>
        <taxon>Philodinida</taxon>
        <taxon>Philodinidae</taxon>
        <taxon>Didymodactylos</taxon>
    </lineage>
</organism>
<comment type="caution">
    <text evidence="2">The sequence shown here is derived from an EMBL/GenBank/DDBJ whole genome shotgun (WGS) entry which is preliminary data.</text>
</comment>
<feature type="compositionally biased region" description="Polar residues" evidence="1">
    <location>
        <begin position="1"/>
        <end position="14"/>
    </location>
</feature>
<feature type="compositionally biased region" description="Basic residues" evidence="1">
    <location>
        <begin position="39"/>
        <end position="49"/>
    </location>
</feature>
<evidence type="ECO:0000256" key="1">
    <source>
        <dbReference type="SAM" id="MobiDB-lite"/>
    </source>
</evidence>
<evidence type="ECO:0000313" key="2">
    <source>
        <dbReference type="EMBL" id="CAF1658993.1"/>
    </source>
</evidence>
<dbReference type="Proteomes" id="UP000682733">
    <property type="component" value="Unassembled WGS sequence"/>
</dbReference>
<dbReference type="AlphaFoldDB" id="A0A8S2GA61"/>
<dbReference type="EMBL" id="CAJOBA010099288">
    <property type="protein sequence ID" value="CAF4514456.1"/>
    <property type="molecule type" value="Genomic_DNA"/>
</dbReference>
<feature type="non-terminal residue" evidence="2">
    <location>
        <position position="49"/>
    </location>
</feature>
<sequence>MSGNTAARSESTMLQKPAGKRTSPLVSAPAAAAQSIPSMHRRAGARACS</sequence>
<feature type="region of interest" description="Disordered" evidence="1">
    <location>
        <begin position="1"/>
        <end position="49"/>
    </location>
</feature>
<reference evidence="2" key="1">
    <citation type="submission" date="2021-02" db="EMBL/GenBank/DDBJ databases">
        <authorList>
            <person name="Nowell W R."/>
        </authorList>
    </citation>
    <scope>NUCLEOTIDE SEQUENCE</scope>
</reference>